<reference evidence="1 2" key="1">
    <citation type="submission" date="2016-08" db="EMBL/GenBank/DDBJ databases">
        <title>Hymenobacter coccineus sp. nov., Hymenobacter lapidarius sp. nov. and Hymenobacter glacialis sp. nov., isolated from Antarctic soil.</title>
        <authorList>
            <person name="Sedlacek I."/>
            <person name="Kralova S."/>
            <person name="Kyrova K."/>
            <person name="Maslanova I."/>
            <person name="Stankova E."/>
            <person name="Vrbovska V."/>
            <person name="Nemec M."/>
            <person name="Bartak M."/>
            <person name="Svec P."/>
            <person name="Busse H.-J."/>
            <person name="Pantucek R."/>
        </authorList>
    </citation>
    <scope>NUCLEOTIDE SEQUENCE [LARGE SCALE GENOMIC DNA]</scope>
    <source>
        <strain evidence="1 2">CCM 8649</strain>
    </source>
</reference>
<proteinExistence type="predicted"/>
<dbReference type="RefSeq" id="WP_070747140.1">
    <property type="nucleotide sequence ID" value="NZ_MDZA01000443.1"/>
</dbReference>
<evidence type="ECO:0000313" key="2">
    <source>
        <dbReference type="Proteomes" id="UP000177506"/>
    </source>
</evidence>
<comment type="caution">
    <text evidence="1">The sequence shown here is derived from an EMBL/GenBank/DDBJ whole genome shotgun (WGS) entry which is preliminary data.</text>
</comment>
<name>A0A1G1SSP5_9BACT</name>
<sequence>MDYRGIARRADFDFRAEYPELVTEILQLPLGRYAIVCTPSPPDFTTYLDYFNRSIIPLGSHAGVELTDKRPTDFVEVVAGIQDYEVARNFEGITFTAEDLLNLLLAKFQHVRFFKIEPSLDAVTIVTATYSEEIGDTIYHRFLNEQDKLRVEAFLERLKSGMTFAFREEAVSGPEALILQSTSNPVQTIYAANYQRPRATPFALRDESIWYDNLDRIFDGSFKKEDLFFFSPNEYACYVDFSSFGNIDIRNHLFLFQVVYLTLPIEQAAGQWLAHHRLRKHEFLSLVARGRIKLVLTQPEYRYDMAFIQEVYEANPEAVISRRALAALLQIDLVTTADNYILNDPQLLPQLRELCQIGQEVMGVDANYLYESLIWPIKARRRSFAPLERAGIFSTGAFGVNDFLQPHISKLVEKDLDFEFMTSASAIHLANALNATYFPFKGKDGYSDAYYATVMGESLNFYKSATPEGIKDYAASDAKVRSGIPSISPIDVIELSNVASIAELEEAFDPAASKQLMETLAALPADKRTQRIEFYNQQVEAMRSRSNAKGEIIDLGVNAVMDGIGLATGAQFLGVAFSLLKAGGERLAPKLPGVNKITAKIEEALHGNGDSANIHYLNKISRVARIKHPF</sequence>
<dbReference type="OrthoDB" id="1393305at2"/>
<accession>A0A1G1SSP5</accession>
<evidence type="ECO:0000313" key="1">
    <source>
        <dbReference type="EMBL" id="OGX81653.1"/>
    </source>
</evidence>
<dbReference type="Proteomes" id="UP000177506">
    <property type="component" value="Unassembled WGS sequence"/>
</dbReference>
<keyword evidence="2" id="KW-1185">Reference proteome</keyword>
<organism evidence="1 2">
    <name type="scientific">Hymenobacter coccineus</name>
    <dbReference type="NCBI Taxonomy" id="1908235"/>
    <lineage>
        <taxon>Bacteria</taxon>
        <taxon>Pseudomonadati</taxon>
        <taxon>Bacteroidota</taxon>
        <taxon>Cytophagia</taxon>
        <taxon>Cytophagales</taxon>
        <taxon>Hymenobacteraceae</taxon>
        <taxon>Hymenobacter</taxon>
    </lineage>
</organism>
<dbReference type="AlphaFoldDB" id="A0A1G1SSP5"/>
<dbReference type="EMBL" id="MDZA01000443">
    <property type="protein sequence ID" value="OGX81653.1"/>
    <property type="molecule type" value="Genomic_DNA"/>
</dbReference>
<gene>
    <name evidence="1" type="ORF">BEN49_15120</name>
</gene>
<protein>
    <submittedName>
        <fullName evidence="1">Uncharacterized protein</fullName>
    </submittedName>
</protein>